<protein>
    <submittedName>
        <fullName evidence="3">Metaxin 2</fullName>
    </submittedName>
</protein>
<dbReference type="PANTHER" id="PTHR12289">
    <property type="entry name" value="METAXIN RELATED"/>
    <property type="match status" value="1"/>
</dbReference>
<dbReference type="InterPro" id="IPR033468">
    <property type="entry name" value="Metaxin_GST"/>
</dbReference>
<dbReference type="SFLD" id="SFLDG01180">
    <property type="entry name" value="SUF1"/>
    <property type="match status" value="1"/>
</dbReference>
<feature type="domain" description="Metaxin glutathione S-transferase" evidence="1">
    <location>
        <begin position="190"/>
        <end position="249"/>
    </location>
</feature>
<dbReference type="CDD" id="cd03211">
    <property type="entry name" value="GST_C_Metaxin2"/>
    <property type="match status" value="1"/>
</dbReference>
<dbReference type="EMBL" id="AP028916">
    <property type="protein sequence ID" value="BES97443.1"/>
    <property type="molecule type" value="Genomic_DNA"/>
</dbReference>
<evidence type="ECO:0000313" key="4">
    <source>
        <dbReference type="Proteomes" id="UP001307889"/>
    </source>
</evidence>
<keyword evidence="4" id="KW-1185">Reference proteome</keyword>
<dbReference type="InterPro" id="IPR012336">
    <property type="entry name" value="Thioredoxin-like_fold"/>
</dbReference>
<dbReference type="InterPro" id="IPR050931">
    <property type="entry name" value="Mito_Protein_Transport_Metaxin"/>
</dbReference>
<dbReference type="Gene3D" id="1.20.1050.10">
    <property type="match status" value="1"/>
</dbReference>
<dbReference type="InterPro" id="IPR040079">
    <property type="entry name" value="Glutathione_S-Trfase"/>
</dbReference>
<evidence type="ECO:0000259" key="1">
    <source>
        <dbReference type="Pfam" id="PF17171"/>
    </source>
</evidence>
<organism evidence="3 4">
    <name type="scientific">Nesidiocoris tenuis</name>
    <dbReference type="NCBI Taxonomy" id="355587"/>
    <lineage>
        <taxon>Eukaryota</taxon>
        <taxon>Metazoa</taxon>
        <taxon>Ecdysozoa</taxon>
        <taxon>Arthropoda</taxon>
        <taxon>Hexapoda</taxon>
        <taxon>Insecta</taxon>
        <taxon>Pterygota</taxon>
        <taxon>Neoptera</taxon>
        <taxon>Paraneoptera</taxon>
        <taxon>Hemiptera</taxon>
        <taxon>Heteroptera</taxon>
        <taxon>Panheteroptera</taxon>
        <taxon>Cimicomorpha</taxon>
        <taxon>Miridae</taxon>
        <taxon>Dicyphina</taxon>
        <taxon>Nesidiocoris</taxon>
    </lineage>
</organism>
<dbReference type="PANTHER" id="PTHR12289:SF38">
    <property type="entry name" value="METAXIN-2"/>
    <property type="match status" value="1"/>
</dbReference>
<dbReference type="SUPFAM" id="SSF47616">
    <property type="entry name" value="GST C-terminal domain-like"/>
    <property type="match status" value="1"/>
</dbReference>
<dbReference type="Pfam" id="PF17172">
    <property type="entry name" value="GST_N_4"/>
    <property type="match status" value="1"/>
</dbReference>
<dbReference type="InterPro" id="IPR036282">
    <property type="entry name" value="Glutathione-S-Trfase_C_sf"/>
</dbReference>
<dbReference type="SFLD" id="SFLDS00019">
    <property type="entry name" value="Glutathione_Transferase_(cytos"/>
    <property type="match status" value="1"/>
</dbReference>
<feature type="domain" description="Thioredoxin-like fold" evidence="2">
    <location>
        <begin position="41"/>
        <end position="137"/>
    </location>
</feature>
<reference evidence="3 4" key="1">
    <citation type="submission" date="2023-09" db="EMBL/GenBank/DDBJ databases">
        <title>Nesidiocoris tenuis whole genome shotgun sequence.</title>
        <authorList>
            <person name="Shibata T."/>
            <person name="Shimoda M."/>
            <person name="Kobayashi T."/>
            <person name="Uehara T."/>
        </authorList>
    </citation>
    <scope>NUCLEOTIDE SEQUENCE [LARGE SCALE GENOMIC DNA]</scope>
    <source>
        <strain evidence="3 4">Japan</strain>
    </source>
</reference>
<gene>
    <name evidence="3" type="ORF">NTJ_10257</name>
</gene>
<evidence type="ECO:0000313" key="3">
    <source>
        <dbReference type="EMBL" id="BES97443.1"/>
    </source>
</evidence>
<accession>A0ABN7AZP4</accession>
<dbReference type="Proteomes" id="UP001307889">
    <property type="component" value="Chromosome 8"/>
</dbReference>
<sequence length="274" mass="30953">MPSELVVNSWNCQVTGQEPWPDDVQLYQPYETEQILLPDNANCLAVQAFLKMCDLKYVVEYRTNAEEMSPSGRVPFIKCGACLISDFEPITAFVGNKGISLSAHLSEVQKADMRAFMSLVTTVFGNAENYITWLDNSTYCQITKPRYGSVHPFPLNHLLCYLKRNTVIKKLSVLGWADKTLDKVYAEVDKGCGALSDRLEKSKFFFGDQPTELDALVFGHIYTILTTPLPNNRLASTIRGYPNLINHCKIIEKQLFDCYGRPRKSIGWSSTNNN</sequence>
<evidence type="ECO:0000259" key="2">
    <source>
        <dbReference type="Pfam" id="PF17172"/>
    </source>
</evidence>
<name>A0ABN7AZP4_9HEMI</name>
<dbReference type="Pfam" id="PF17171">
    <property type="entry name" value="GST_C_6"/>
    <property type="match status" value="1"/>
</dbReference>
<proteinExistence type="predicted"/>